<organism evidence="2 3">
    <name type="scientific">Actinomadura logoneensis</name>
    <dbReference type="NCBI Taxonomy" id="2293572"/>
    <lineage>
        <taxon>Bacteria</taxon>
        <taxon>Bacillati</taxon>
        <taxon>Actinomycetota</taxon>
        <taxon>Actinomycetes</taxon>
        <taxon>Streptosporangiales</taxon>
        <taxon>Thermomonosporaceae</taxon>
        <taxon>Actinomadura</taxon>
    </lineage>
</organism>
<dbReference type="EMBL" id="QURH01000764">
    <property type="protein sequence ID" value="RFU38576.1"/>
    <property type="molecule type" value="Genomic_DNA"/>
</dbReference>
<sequence>MPPMARVLVTGWPSFVDGEATAGDVLAMEAVHGELDAMGLPYDTAWSPVFRPGALSLDDADPARYTHLVFACGPLHGPQVEALHGRFAHCRRIAVGVSVLDPDDPAVTGFDLVIPRDAPGAEPGPDLAARPVVPDVPVVGVVLAPGQAEYGTRRRHERIREELTGWLGRRDCARLPIDTRLDPADWRLATTPAELESVLRRCDMVVTTRLHGLVLALKNGVPALAVDPVGGGAKVTAQARAWAWPAVVTVPEDAAPPLLDEAALDRMWRWCLEVRRPLPARP</sequence>
<feature type="domain" description="Polysaccharide pyruvyl transferase" evidence="1">
    <location>
        <begin position="190"/>
        <end position="227"/>
    </location>
</feature>
<reference evidence="2 3" key="1">
    <citation type="submission" date="2018-08" db="EMBL/GenBank/DDBJ databases">
        <title>Actinomadura jelena sp. nov., a novel Actinomycete isolated from soil in Chad.</title>
        <authorList>
            <person name="Shi L."/>
        </authorList>
    </citation>
    <scope>NUCLEOTIDE SEQUENCE [LARGE SCALE GENOMIC DNA]</scope>
    <source>
        <strain evidence="2 3">NEAU-G17</strain>
    </source>
</reference>
<dbReference type="AlphaFoldDB" id="A0A372JFJ5"/>
<dbReference type="InterPro" id="IPR007345">
    <property type="entry name" value="Polysacch_pyruvyl_Trfase"/>
</dbReference>
<proteinExistence type="predicted"/>
<protein>
    <submittedName>
        <fullName evidence="2">Polysaccharide pyruvyl transferase family protein</fullName>
    </submittedName>
</protein>
<keyword evidence="3" id="KW-1185">Reference proteome</keyword>
<evidence type="ECO:0000259" key="1">
    <source>
        <dbReference type="Pfam" id="PF04230"/>
    </source>
</evidence>
<name>A0A372JFJ5_9ACTN</name>
<dbReference type="Proteomes" id="UP000261811">
    <property type="component" value="Unassembled WGS sequence"/>
</dbReference>
<evidence type="ECO:0000313" key="3">
    <source>
        <dbReference type="Proteomes" id="UP000261811"/>
    </source>
</evidence>
<dbReference type="OrthoDB" id="1491277at2"/>
<dbReference type="Pfam" id="PF04230">
    <property type="entry name" value="PS_pyruv_trans"/>
    <property type="match status" value="1"/>
</dbReference>
<dbReference type="GO" id="GO:0016740">
    <property type="term" value="F:transferase activity"/>
    <property type="evidence" value="ECO:0007669"/>
    <property type="project" value="UniProtKB-KW"/>
</dbReference>
<evidence type="ECO:0000313" key="2">
    <source>
        <dbReference type="EMBL" id="RFU38576.1"/>
    </source>
</evidence>
<accession>A0A372JFJ5</accession>
<gene>
    <name evidence="2" type="ORF">DZF91_26960</name>
</gene>
<keyword evidence="2" id="KW-0808">Transferase</keyword>
<comment type="caution">
    <text evidence="2">The sequence shown here is derived from an EMBL/GenBank/DDBJ whole genome shotgun (WGS) entry which is preliminary data.</text>
</comment>